<comment type="caution">
    <text evidence="2">The sequence shown here is derived from an EMBL/GenBank/DDBJ whole genome shotgun (WGS) entry which is preliminary data.</text>
</comment>
<keyword evidence="3" id="KW-1185">Reference proteome</keyword>
<evidence type="ECO:0000313" key="2">
    <source>
        <dbReference type="EMBL" id="KAK7913014.1"/>
    </source>
</evidence>
<protein>
    <submittedName>
        <fullName evidence="2">Uncharacterized protein</fullName>
    </submittedName>
</protein>
<keyword evidence="1" id="KW-0175">Coiled coil</keyword>
<feature type="coiled-coil region" evidence="1">
    <location>
        <begin position="40"/>
        <end position="74"/>
    </location>
</feature>
<gene>
    <name evidence="2" type="ORF">WMY93_013225</name>
</gene>
<dbReference type="Proteomes" id="UP001460270">
    <property type="component" value="Unassembled WGS sequence"/>
</dbReference>
<sequence>MEAQEEKANISSLVSDFEYKNLTESVRHMKRSCLDNKLGKDCLKLQNDYLKKEVDKLNNALETCQAENRQIQEKVCDYKEDNKLAKEALIRQNKYLKKQVDKMIQVAEQCQARSKNIWKNACKWRGKIRTLETSLNQAKIQISAGKTKTSHLKSRLKTTQATLASKEEEIDQLQSSKSQMEEQNKTLITENRKITAVSQKQQGDIEKLSRLLATSELEGKKLTETVKYLKNSYLDSSSAQASLTQSNRDLEKKVEELKHITETRVAESEQIRKEACDWRVRFETSEKSLEEVKVKLTARKTETSHLKSKLKTTEATLASKEEEIDQLQSLKSQMEEQNRTLITENTTITAVLQKQQNDVEKLSHLLATSESESKKLMQTVQCLKNSCFSLTERNQDLENEIYKLKSVIEARVAECEQMQEEALVRKARLEASEKSLEEVKVKLSDATTEACHLEARLKSKKTTVAFKKAEVSQLKLVNCQIDELNKALITENTRLTAVSQKQQNDIEKLSHLLATSELEAKKRMETVQCLRNNYLDSSLAQASPAQSNQDLKKEVEKLKSIIEARVAESEEIQEEACNWRLD</sequence>
<feature type="coiled-coil region" evidence="1">
    <location>
        <begin position="310"/>
        <end position="400"/>
    </location>
</feature>
<evidence type="ECO:0000256" key="1">
    <source>
        <dbReference type="SAM" id="Coils"/>
    </source>
</evidence>
<feature type="coiled-coil region" evidence="1">
    <location>
        <begin position="156"/>
        <end position="190"/>
    </location>
</feature>
<organism evidence="2 3">
    <name type="scientific">Mugilogobius chulae</name>
    <name type="common">yellowstripe goby</name>
    <dbReference type="NCBI Taxonomy" id="88201"/>
    <lineage>
        <taxon>Eukaryota</taxon>
        <taxon>Metazoa</taxon>
        <taxon>Chordata</taxon>
        <taxon>Craniata</taxon>
        <taxon>Vertebrata</taxon>
        <taxon>Euteleostomi</taxon>
        <taxon>Actinopterygii</taxon>
        <taxon>Neopterygii</taxon>
        <taxon>Teleostei</taxon>
        <taxon>Neoteleostei</taxon>
        <taxon>Acanthomorphata</taxon>
        <taxon>Gobiaria</taxon>
        <taxon>Gobiiformes</taxon>
        <taxon>Gobioidei</taxon>
        <taxon>Gobiidae</taxon>
        <taxon>Gobionellinae</taxon>
        <taxon>Mugilogobius</taxon>
    </lineage>
</organism>
<proteinExistence type="predicted"/>
<reference evidence="3" key="1">
    <citation type="submission" date="2024-04" db="EMBL/GenBank/DDBJ databases">
        <title>Salinicola lusitanus LLJ914,a marine bacterium isolated from the Okinawa Trough.</title>
        <authorList>
            <person name="Li J."/>
        </authorList>
    </citation>
    <scope>NUCLEOTIDE SEQUENCE [LARGE SCALE GENOMIC DNA]</scope>
</reference>
<evidence type="ECO:0000313" key="3">
    <source>
        <dbReference type="Proteomes" id="UP001460270"/>
    </source>
</evidence>
<dbReference type="AlphaFoldDB" id="A0AAW0PAV4"/>
<accession>A0AAW0PAV4</accession>
<dbReference type="EMBL" id="JBBPFD010000009">
    <property type="protein sequence ID" value="KAK7913014.1"/>
    <property type="molecule type" value="Genomic_DNA"/>
</dbReference>
<name>A0AAW0PAV4_9GOBI</name>